<evidence type="ECO:0000313" key="2">
    <source>
        <dbReference type="EMBL" id="WCL55802.1"/>
    </source>
</evidence>
<dbReference type="EMBL" id="CP116805">
    <property type="protein sequence ID" value="WCL55802.1"/>
    <property type="molecule type" value="Genomic_DNA"/>
</dbReference>
<dbReference type="InterPro" id="IPR013424">
    <property type="entry name" value="Ice-binding_C"/>
</dbReference>
<evidence type="ECO:0000259" key="1">
    <source>
        <dbReference type="Pfam" id="PF07589"/>
    </source>
</evidence>
<protein>
    <submittedName>
        <fullName evidence="2">PEPxxWA-CTERM sorting domain-containing protein</fullName>
    </submittedName>
</protein>
<feature type="domain" description="Ice-binding protein C-terminal" evidence="1">
    <location>
        <begin position="206"/>
        <end position="230"/>
    </location>
</feature>
<proteinExistence type="predicted"/>
<sequence>MFTALAASVSADAATYVFTGDASYSGDNREELAQLFNTPYDTTFRAVLTFDDTQMVDDAMYVNWYSGSAYNYVMAHYLYDTIEWTVGDQTWTHLGAYPSPSELAGSYVAIYDGTSGTSSSADLIQIYADGDQQISNGLTVTASSIECTNYNPDTFDSADAYHLNKLNGICENVYQGYINLKDGQGNAVGKVRLWSVSMERLPDVSAIPEPATWLMMIMGFGLTGLAVRRRRALAA</sequence>
<reference evidence="2" key="1">
    <citation type="submission" date="2023-01" db="EMBL/GenBank/DDBJ databases">
        <title>The genome sequence of Kordiimonadaceae bacterium 6D33.</title>
        <authorList>
            <person name="Liu Y."/>
        </authorList>
    </citation>
    <scope>NUCLEOTIDE SEQUENCE</scope>
    <source>
        <strain evidence="2">6D33</strain>
    </source>
</reference>
<keyword evidence="3" id="KW-1185">Reference proteome</keyword>
<dbReference type="Proteomes" id="UP001217500">
    <property type="component" value="Chromosome"/>
</dbReference>
<organism evidence="2 3">
    <name type="scientific">Gimibacter soli</name>
    <dbReference type="NCBI Taxonomy" id="3024400"/>
    <lineage>
        <taxon>Bacteria</taxon>
        <taxon>Pseudomonadati</taxon>
        <taxon>Pseudomonadota</taxon>
        <taxon>Alphaproteobacteria</taxon>
        <taxon>Kordiimonadales</taxon>
        <taxon>Temperatibacteraceae</taxon>
        <taxon>Gimibacter</taxon>
    </lineage>
</organism>
<dbReference type="KEGG" id="gso:PH603_14905"/>
<dbReference type="AlphaFoldDB" id="A0AAF0BMP5"/>
<gene>
    <name evidence="2" type="ORF">PH603_14905</name>
</gene>
<dbReference type="NCBIfam" id="TIGR02595">
    <property type="entry name" value="PEP_CTERM"/>
    <property type="match status" value="1"/>
</dbReference>
<dbReference type="NCBIfam" id="NF035944">
    <property type="entry name" value="PEPxxWA-CTERM"/>
    <property type="match status" value="1"/>
</dbReference>
<dbReference type="Pfam" id="PF07589">
    <property type="entry name" value="PEP-CTERM"/>
    <property type="match status" value="1"/>
</dbReference>
<evidence type="ECO:0000313" key="3">
    <source>
        <dbReference type="Proteomes" id="UP001217500"/>
    </source>
</evidence>
<accession>A0AAF0BMP5</accession>
<name>A0AAF0BMP5_9PROT</name>